<dbReference type="FunFam" id="3.40.50.300:FF:000527">
    <property type="entry name" value="Tyrosine-protein kinase etk"/>
    <property type="match status" value="1"/>
</dbReference>
<dbReference type="GO" id="GO:0005524">
    <property type="term" value="F:ATP binding"/>
    <property type="evidence" value="ECO:0007669"/>
    <property type="project" value="UniProtKB-KW"/>
</dbReference>
<dbReference type="InterPro" id="IPR003856">
    <property type="entry name" value="LPS_length_determ_N"/>
</dbReference>
<gene>
    <name evidence="20" type="ORF">GS4_16_00050</name>
</gene>
<dbReference type="eggNOG" id="COG0489">
    <property type="taxonomic scope" value="Bacteria"/>
</dbReference>
<comment type="caution">
    <text evidence="20">The sequence shown here is derived from an EMBL/GenBank/DDBJ whole genome shotgun (WGS) entry which is preliminary data.</text>
</comment>
<sequence length="493" mass="51376">MAPETVRVEATPTSSVRATIAVIARNWWVILLCAVIGAVLGMAASLAQQPVYRSTATLYVTSGADANSQSAYQGSLASQQRVASYAELVTSDAVVTKGLRDGGLDDLSPAAAKEALDAMSTPETVLLRISADSTDEQVATRLADAVAESLTEYVTGLERPSSGGAPLAKLTVVNRATPESGPVSPKILRNTVFALLAGVAVGLVIVFVRRKLDVKVRSQSDVTALSGAPAVLTTVPSESVLKDHYVIDFRSGSSPAAESYRRLRTNLGFVSVDRPLRTILVTSAGQGEGKTTTAMNVAAALAEAGQRVVVVDADLRKPTMAARFGVSDSIGVTDYLAGNAEIVDLLQETGFPNLAILASGALPPNPAELLGSERARTLMEDLSRRFDHVVVDSPPVLPVTDAAVLASLVDGVVVVVRAGRSRLPELADALERLRTAHAPLAGVVVNDERPSGSSYRYAYYRSSPPSASEDLALATPVAPTDVTAAHGSNSRGG</sequence>
<dbReference type="AlphaFoldDB" id="M0QJM7"/>
<dbReference type="Proteomes" id="UP000011666">
    <property type="component" value="Unassembled WGS sequence"/>
</dbReference>
<evidence type="ECO:0000256" key="17">
    <source>
        <dbReference type="SAM" id="Phobius"/>
    </source>
</evidence>
<evidence type="ECO:0000256" key="8">
    <source>
        <dbReference type="ARBA" id="ARBA00022679"/>
    </source>
</evidence>
<dbReference type="InterPro" id="IPR025669">
    <property type="entry name" value="AAA_dom"/>
</dbReference>
<evidence type="ECO:0000256" key="2">
    <source>
        <dbReference type="ARBA" id="ARBA00006683"/>
    </source>
</evidence>
<dbReference type="PANTHER" id="PTHR32309:SF31">
    <property type="entry name" value="CAPSULAR EXOPOLYSACCHARIDE FAMILY"/>
    <property type="match status" value="1"/>
</dbReference>
<keyword evidence="15" id="KW-0829">Tyrosine-protein kinase</keyword>
<evidence type="ECO:0000256" key="12">
    <source>
        <dbReference type="ARBA" id="ARBA00022840"/>
    </source>
</evidence>
<evidence type="ECO:0000256" key="11">
    <source>
        <dbReference type="ARBA" id="ARBA00022777"/>
    </source>
</evidence>
<dbReference type="GO" id="GO:0005886">
    <property type="term" value="C:plasma membrane"/>
    <property type="evidence" value="ECO:0007669"/>
    <property type="project" value="UniProtKB-SubCell"/>
</dbReference>
<dbReference type="Gene3D" id="3.40.50.300">
    <property type="entry name" value="P-loop containing nucleotide triphosphate hydrolases"/>
    <property type="match status" value="1"/>
</dbReference>
<comment type="similarity">
    <text evidence="4">Belongs to the etk/wzc family.</text>
</comment>
<evidence type="ECO:0000313" key="20">
    <source>
        <dbReference type="EMBL" id="GAC68476.1"/>
    </source>
</evidence>
<organism evidence="20 21">
    <name type="scientific">Gordonia soli NBRC 108243</name>
    <dbReference type="NCBI Taxonomy" id="1223545"/>
    <lineage>
        <taxon>Bacteria</taxon>
        <taxon>Bacillati</taxon>
        <taxon>Actinomycetota</taxon>
        <taxon>Actinomycetes</taxon>
        <taxon>Mycobacteriales</taxon>
        <taxon>Gordoniaceae</taxon>
        <taxon>Gordonia</taxon>
    </lineage>
</organism>
<keyword evidence="11" id="KW-0418">Kinase</keyword>
<comment type="subcellular location">
    <subcellularLocation>
        <location evidence="1">Cell inner membrane</location>
        <topology evidence="1">Multi-pass membrane protein</topology>
    </subcellularLocation>
</comment>
<dbReference type="GO" id="GO:0004715">
    <property type="term" value="F:non-membrane spanning protein tyrosine kinase activity"/>
    <property type="evidence" value="ECO:0007669"/>
    <property type="project" value="UniProtKB-EC"/>
</dbReference>
<accession>M0QJM7</accession>
<feature type="domain" description="AAA" evidence="19">
    <location>
        <begin position="278"/>
        <end position="419"/>
    </location>
</feature>
<protein>
    <recommendedName>
        <fullName evidence="5">non-specific protein-tyrosine kinase</fullName>
        <ecNumber evidence="5">2.7.10.2</ecNumber>
    </recommendedName>
</protein>
<dbReference type="Pfam" id="PF13614">
    <property type="entry name" value="AAA_31"/>
    <property type="match status" value="1"/>
</dbReference>
<dbReference type="SUPFAM" id="SSF52540">
    <property type="entry name" value="P-loop containing nucleoside triphosphate hydrolases"/>
    <property type="match status" value="1"/>
</dbReference>
<dbReference type="STRING" id="1223545.GS4_16_00050"/>
<evidence type="ECO:0000256" key="13">
    <source>
        <dbReference type="ARBA" id="ARBA00022989"/>
    </source>
</evidence>
<evidence type="ECO:0000256" key="15">
    <source>
        <dbReference type="ARBA" id="ARBA00023137"/>
    </source>
</evidence>
<dbReference type="eggNOG" id="COG3944">
    <property type="taxonomic scope" value="Bacteria"/>
</dbReference>
<keyword evidence="12" id="KW-0067">ATP-binding</keyword>
<proteinExistence type="inferred from homology"/>
<dbReference type="GO" id="GO:0042802">
    <property type="term" value="F:identical protein binding"/>
    <property type="evidence" value="ECO:0007669"/>
    <property type="project" value="UniProtKB-ARBA"/>
</dbReference>
<keyword evidence="10" id="KW-0547">Nucleotide-binding</keyword>
<evidence type="ECO:0000256" key="10">
    <source>
        <dbReference type="ARBA" id="ARBA00022741"/>
    </source>
</evidence>
<reference evidence="20 21" key="1">
    <citation type="submission" date="2013-01" db="EMBL/GenBank/DDBJ databases">
        <title>Whole genome shotgun sequence of Gordonia soli NBRC 108243.</title>
        <authorList>
            <person name="Isaki-Nakamura S."/>
            <person name="Hosoyama A."/>
            <person name="Tsuchikane K."/>
            <person name="Ando Y."/>
            <person name="Baba S."/>
            <person name="Ohji S."/>
            <person name="Hamada M."/>
            <person name="Tamura T."/>
            <person name="Yamazoe A."/>
            <person name="Yamazaki S."/>
            <person name="Fujita N."/>
        </authorList>
    </citation>
    <scope>NUCLEOTIDE SEQUENCE [LARGE SCALE GENOMIC DNA]</scope>
    <source>
        <strain evidence="20 21">NBRC 108243</strain>
    </source>
</reference>
<evidence type="ECO:0000256" key="14">
    <source>
        <dbReference type="ARBA" id="ARBA00023136"/>
    </source>
</evidence>
<dbReference type="Pfam" id="PF02706">
    <property type="entry name" value="Wzz"/>
    <property type="match status" value="1"/>
</dbReference>
<evidence type="ECO:0000259" key="19">
    <source>
        <dbReference type="Pfam" id="PF13614"/>
    </source>
</evidence>
<dbReference type="NCBIfam" id="TIGR01007">
    <property type="entry name" value="eps_fam"/>
    <property type="match status" value="1"/>
</dbReference>
<dbReference type="EC" id="2.7.10.2" evidence="5"/>
<evidence type="ECO:0000256" key="7">
    <source>
        <dbReference type="ARBA" id="ARBA00022519"/>
    </source>
</evidence>
<keyword evidence="14 17" id="KW-0472">Membrane</keyword>
<evidence type="ECO:0000256" key="5">
    <source>
        <dbReference type="ARBA" id="ARBA00011903"/>
    </source>
</evidence>
<evidence type="ECO:0000259" key="18">
    <source>
        <dbReference type="Pfam" id="PF02706"/>
    </source>
</evidence>
<keyword evidence="21" id="KW-1185">Reference proteome</keyword>
<comment type="catalytic activity">
    <reaction evidence="16">
        <text>L-tyrosyl-[protein] + ATP = O-phospho-L-tyrosyl-[protein] + ADP + H(+)</text>
        <dbReference type="Rhea" id="RHEA:10596"/>
        <dbReference type="Rhea" id="RHEA-COMP:10136"/>
        <dbReference type="Rhea" id="RHEA-COMP:20101"/>
        <dbReference type="ChEBI" id="CHEBI:15378"/>
        <dbReference type="ChEBI" id="CHEBI:30616"/>
        <dbReference type="ChEBI" id="CHEBI:46858"/>
        <dbReference type="ChEBI" id="CHEBI:61978"/>
        <dbReference type="ChEBI" id="CHEBI:456216"/>
        <dbReference type="EC" id="2.7.10.2"/>
    </reaction>
</comment>
<evidence type="ECO:0000256" key="1">
    <source>
        <dbReference type="ARBA" id="ARBA00004429"/>
    </source>
</evidence>
<evidence type="ECO:0000256" key="6">
    <source>
        <dbReference type="ARBA" id="ARBA00022475"/>
    </source>
</evidence>
<comment type="similarity">
    <text evidence="2">Belongs to the CpsC/CapA family.</text>
</comment>
<feature type="domain" description="Polysaccharide chain length determinant N-terminal" evidence="18">
    <location>
        <begin position="20"/>
        <end position="97"/>
    </location>
</feature>
<dbReference type="InterPro" id="IPR005702">
    <property type="entry name" value="Wzc-like_C"/>
</dbReference>
<evidence type="ECO:0000313" key="21">
    <source>
        <dbReference type="Proteomes" id="UP000011666"/>
    </source>
</evidence>
<dbReference type="PANTHER" id="PTHR32309">
    <property type="entry name" value="TYROSINE-PROTEIN KINASE"/>
    <property type="match status" value="1"/>
</dbReference>
<keyword evidence="7" id="KW-0997">Cell inner membrane</keyword>
<keyword evidence="9 17" id="KW-0812">Transmembrane</keyword>
<feature type="transmembrane region" description="Helical" evidence="17">
    <location>
        <begin position="187"/>
        <end position="208"/>
    </location>
</feature>
<dbReference type="InterPro" id="IPR050445">
    <property type="entry name" value="Bact_polysacc_biosynth/exp"/>
</dbReference>
<keyword evidence="13 17" id="KW-1133">Transmembrane helix</keyword>
<keyword evidence="8" id="KW-0808">Transferase</keyword>
<dbReference type="InterPro" id="IPR027417">
    <property type="entry name" value="P-loop_NTPase"/>
</dbReference>
<comment type="similarity">
    <text evidence="3">Belongs to the CpsD/CapB family.</text>
</comment>
<dbReference type="CDD" id="cd05387">
    <property type="entry name" value="BY-kinase"/>
    <property type="match status" value="1"/>
</dbReference>
<evidence type="ECO:0000256" key="16">
    <source>
        <dbReference type="ARBA" id="ARBA00051245"/>
    </source>
</evidence>
<evidence type="ECO:0000256" key="4">
    <source>
        <dbReference type="ARBA" id="ARBA00008883"/>
    </source>
</evidence>
<keyword evidence="6" id="KW-1003">Cell membrane</keyword>
<dbReference type="OrthoDB" id="9812433at2"/>
<name>M0QJM7_9ACTN</name>
<feature type="transmembrane region" description="Helical" evidence="17">
    <location>
        <begin position="27"/>
        <end position="47"/>
    </location>
</feature>
<evidence type="ECO:0000256" key="9">
    <source>
        <dbReference type="ARBA" id="ARBA00022692"/>
    </source>
</evidence>
<dbReference type="EMBL" id="BANX01000016">
    <property type="protein sequence ID" value="GAC68476.1"/>
    <property type="molecule type" value="Genomic_DNA"/>
</dbReference>
<evidence type="ECO:0000256" key="3">
    <source>
        <dbReference type="ARBA" id="ARBA00007316"/>
    </source>
</evidence>